<sequence>MYAWIFRHLPGPLAAKILLSLVLLAGIVYLLMEFAFPWASQYSPLNDSTIESTGR</sequence>
<evidence type="ECO:0000256" key="1">
    <source>
        <dbReference type="SAM" id="Phobius"/>
    </source>
</evidence>
<feature type="transmembrane region" description="Helical" evidence="1">
    <location>
        <begin position="13"/>
        <end position="32"/>
    </location>
</feature>
<name>A0A9D2A8P4_9MICC</name>
<evidence type="ECO:0000313" key="2">
    <source>
        <dbReference type="EMBL" id="HIX00879.1"/>
    </source>
</evidence>
<dbReference type="Proteomes" id="UP000824151">
    <property type="component" value="Unassembled WGS sequence"/>
</dbReference>
<comment type="caution">
    <text evidence="2">The sequence shown here is derived from an EMBL/GenBank/DDBJ whole genome shotgun (WGS) entry which is preliminary data.</text>
</comment>
<proteinExistence type="predicted"/>
<reference evidence="2" key="1">
    <citation type="journal article" date="2021" name="PeerJ">
        <title>Extensive microbial diversity within the chicken gut microbiome revealed by metagenomics and culture.</title>
        <authorList>
            <person name="Gilroy R."/>
            <person name="Ravi A."/>
            <person name="Getino M."/>
            <person name="Pursley I."/>
            <person name="Horton D.L."/>
            <person name="Alikhan N.F."/>
            <person name="Baker D."/>
            <person name="Gharbi K."/>
            <person name="Hall N."/>
            <person name="Watson M."/>
            <person name="Adriaenssens E.M."/>
            <person name="Foster-Nyarko E."/>
            <person name="Jarju S."/>
            <person name="Secka A."/>
            <person name="Antonio M."/>
            <person name="Oren A."/>
            <person name="Chaudhuri R.R."/>
            <person name="La Ragione R."/>
            <person name="Hildebrand F."/>
            <person name="Pallen M.J."/>
        </authorList>
    </citation>
    <scope>NUCLEOTIDE SEQUENCE</scope>
    <source>
        <strain evidence="2">ChiHejej3B27-3195</strain>
    </source>
</reference>
<evidence type="ECO:0000313" key="3">
    <source>
        <dbReference type="Proteomes" id="UP000824151"/>
    </source>
</evidence>
<gene>
    <name evidence="2" type="ORF">H9871_12145</name>
</gene>
<keyword evidence="1" id="KW-1133">Transmembrane helix</keyword>
<organism evidence="2 3">
    <name type="scientific">Candidatus Nesterenkonia stercoripullorum</name>
    <dbReference type="NCBI Taxonomy" id="2838701"/>
    <lineage>
        <taxon>Bacteria</taxon>
        <taxon>Bacillati</taxon>
        <taxon>Actinomycetota</taxon>
        <taxon>Actinomycetes</taxon>
        <taxon>Micrococcales</taxon>
        <taxon>Micrococcaceae</taxon>
        <taxon>Nesterenkonia</taxon>
    </lineage>
</organism>
<accession>A0A9D2A8P4</accession>
<keyword evidence="1" id="KW-0472">Membrane</keyword>
<dbReference type="EMBL" id="DXGD01000450">
    <property type="protein sequence ID" value="HIX00879.1"/>
    <property type="molecule type" value="Genomic_DNA"/>
</dbReference>
<keyword evidence="1" id="KW-0812">Transmembrane</keyword>
<dbReference type="AlphaFoldDB" id="A0A9D2A8P4"/>
<protein>
    <submittedName>
        <fullName evidence="2">Uncharacterized protein</fullName>
    </submittedName>
</protein>
<reference evidence="2" key="2">
    <citation type="submission" date="2021-04" db="EMBL/GenBank/DDBJ databases">
        <authorList>
            <person name="Gilroy R."/>
        </authorList>
    </citation>
    <scope>NUCLEOTIDE SEQUENCE</scope>
    <source>
        <strain evidence="2">ChiHejej3B27-3195</strain>
    </source>
</reference>